<dbReference type="PANTHER" id="PTHR30589:SF0">
    <property type="entry name" value="PHOSPHATIDYLGLYCEROL--PROLIPOPROTEIN DIACYLGLYCERYL TRANSFERASE"/>
    <property type="match status" value="1"/>
</dbReference>
<feature type="transmembrane region" description="Helical" evidence="7">
    <location>
        <begin position="59"/>
        <end position="79"/>
    </location>
</feature>
<keyword evidence="10" id="KW-1185">Reference proteome</keyword>
<evidence type="ECO:0000256" key="4">
    <source>
        <dbReference type="ARBA" id="ARBA00022692"/>
    </source>
</evidence>
<dbReference type="HOGENOM" id="CLU_013386_1_0_12"/>
<dbReference type="NCBIfam" id="TIGR00544">
    <property type="entry name" value="lgt"/>
    <property type="match status" value="1"/>
</dbReference>
<dbReference type="Pfam" id="PF01790">
    <property type="entry name" value="LGT"/>
    <property type="match status" value="1"/>
</dbReference>
<evidence type="ECO:0000256" key="2">
    <source>
        <dbReference type="ARBA" id="ARBA00022475"/>
    </source>
</evidence>
<proteinExistence type="inferred from homology"/>
<dbReference type="RefSeq" id="WP_013740425.1">
    <property type="nucleotide sequence ID" value="NC_015436.1"/>
</dbReference>
<feature type="compositionally biased region" description="Basic and acidic residues" evidence="8">
    <location>
        <begin position="319"/>
        <end position="329"/>
    </location>
</feature>
<feature type="binding site" evidence="7">
    <location>
        <position position="150"/>
    </location>
    <ligand>
        <name>a 1,2-diacyl-sn-glycero-3-phospho-(1'-sn-glycerol)</name>
        <dbReference type="ChEBI" id="CHEBI:64716"/>
    </ligand>
</feature>
<evidence type="ECO:0000256" key="6">
    <source>
        <dbReference type="ARBA" id="ARBA00023136"/>
    </source>
</evidence>
<keyword evidence="2 7" id="KW-1003">Cell membrane</keyword>
<feature type="transmembrane region" description="Helical" evidence="7">
    <location>
        <begin position="21"/>
        <end position="39"/>
    </location>
</feature>
<evidence type="ECO:0000313" key="9">
    <source>
        <dbReference type="EMBL" id="AEC03032.1"/>
    </source>
</evidence>
<evidence type="ECO:0000256" key="8">
    <source>
        <dbReference type="SAM" id="MobiDB-lite"/>
    </source>
</evidence>
<feature type="transmembrane region" description="Helical" evidence="7">
    <location>
        <begin position="211"/>
        <end position="229"/>
    </location>
</feature>
<dbReference type="GO" id="GO:0008961">
    <property type="term" value="F:phosphatidylglycerol-prolipoprotein diacylglyceryl transferase activity"/>
    <property type="evidence" value="ECO:0007669"/>
    <property type="project" value="UniProtKB-UniRule"/>
</dbReference>
<accession>F4GLZ1</accession>
<dbReference type="Proteomes" id="UP000007939">
    <property type="component" value="Chromosome"/>
</dbReference>
<evidence type="ECO:0000256" key="3">
    <source>
        <dbReference type="ARBA" id="ARBA00022679"/>
    </source>
</evidence>
<dbReference type="InterPro" id="IPR001640">
    <property type="entry name" value="Lgt"/>
</dbReference>
<evidence type="ECO:0000256" key="7">
    <source>
        <dbReference type="HAMAP-Rule" id="MF_01147"/>
    </source>
</evidence>
<keyword evidence="4 7" id="KW-0812">Transmembrane</keyword>
<dbReference type="GO" id="GO:0042158">
    <property type="term" value="P:lipoprotein biosynthetic process"/>
    <property type="evidence" value="ECO:0007669"/>
    <property type="project" value="UniProtKB-UniRule"/>
</dbReference>
<keyword evidence="6 7" id="KW-0472">Membrane</keyword>
<name>F4GLZ1_PARC1</name>
<feature type="transmembrane region" description="Helical" evidence="7">
    <location>
        <begin position="130"/>
        <end position="149"/>
    </location>
</feature>
<dbReference type="OrthoDB" id="871140at2"/>
<organism evidence="9 10">
    <name type="scientific">Parasphaerochaeta coccoides (strain ATCC BAA-1237 / DSM 17374 / SPN1)</name>
    <name type="common">Sphaerochaeta coccoides</name>
    <dbReference type="NCBI Taxonomy" id="760011"/>
    <lineage>
        <taxon>Bacteria</taxon>
        <taxon>Pseudomonadati</taxon>
        <taxon>Spirochaetota</taxon>
        <taxon>Spirochaetia</taxon>
        <taxon>Spirochaetales</taxon>
        <taxon>Sphaerochaetaceae</taxon>
        <taxon>Parasphaerochaeta</taxon>
    </lineage>
</organism>
<evidence type="ECO:0000313" key="10">
    <source>
        <dbReference type="Proteomes" id="UP000007939"/>
    </source>
</evidence>
<gene>
    <name evidence="7" type="primary">lgt</name>
    <name evidence="9" type="ordered locus">Spico_1834</name>
</gene>
<dbReference type="STRING" id="760011.Spico_1834"/>
<dbReference type="EMBL" id="CP002659">
    <property type="protein sequence ID" value="AEC03032.1"/>
    <property type="molecule type" value="Genomic_DNA"/>
</dbReference>
<keyword evidence="3 7" id="KW-0808">Transferase</keyword>
<dbReference type="eggNOG" id="COG0682">
    <property type="taxonomic scope" value="Bacteria"/>
</dbReference>
<dbReference type="HAMAP" id="MF_01147">
    <property type="entry name" value="Lgt"/>
    <property type="match status" value="1"/>
</dbReference>
<dbReference type="EC" id="2.5.1.145" evidence="7"/>
<reference evidence="10" key="1">
    <citation type="submission" date="2011-04" db="EMBL/GenBank/DDBJ databases">
        <title>The complete genome of Spirochaeta coccoides DSM 17374.</title>
        <authorList>
            <person name="Lucas S."/>
            <person name="Copeland A."/>
            <person name="Lapidus A."/>
            <person name="Bruce D."/>
            <person name="Goodwin L."/>
            <person name="Pitluck S."/>
            <person name="Peters L."/>
            <person name="Kyrpides N."/>
            <person name="Mavromatis K."/>
            <person name="Pagani I."/>
            <person name="Ivanova N."/>
            <person name="Ovchinnikova G."/>
            <person name="Lu M."/>
            <person name="Detter J.C."/>
            <person name="Tapia R."/>
            <person name="Han C."/>
            <person name="Land M."/>
            <person name="Hauser L."/>
            <person name="Markowitz V."/>
            <person name="Cheng J.-F."/>
            <person name="Hugenholtz P."/>
            <person name="Woyke T."/>
            <person name="Wu D."/>
            <person name="Spring S."/>
            <person name="Schroeder M."/>
            <person name="Brambilla E."/>
            <person name="Klenk H.-P."/>
            <person name="Eisen J.A."/>
        </authorList>
    </citation>
    <scope>NUCLEOTIDE SEQUENCE [LARGE SCALE GENOMIC DNA]</scope>
    <source>
        <strain evidence="10">ATCC BAA-1237 / DSM 17374 / SPN1</strain>
    </source>
</reference>
<comment type="subcellular location">
    <subcellularLocation>
        <location evidence="7">Cell inner membrane</location>
        <topology evidence="7">Multi-pass membrane protein</topology>
    </subcellularLocation>
</comment>
<protein>
    <recommendedName>
        <fullName evidence="7">Phosphatidylglycerol--prolipoprotein diacylglyceryl transferase</fullName>
        <ecNumber evidence="7">2.5.1.145</ecNumber>
    </recommendedName>
</protein>
<dbReference type="PROSITE" id="PS01311">
    <property type="entry name" value="LGT"/>
    <property type="match status" value="1"/>
</dbReference>
<dbReference type="KEGG" id="scc:Spico_1834"/>
<feature type="region of interest" description="Disordered" evidence="8">
    <location>
        <begin position="316"/>
        <end position="337"/>
    </location>
</feature>
<comment type="catalytic activity">
    <reaction evidence="7">
        <text>L-cysteinyl-[prolipoprotein] + a 1,2-diacyl-sn-glycero-3-phospho-(1'-sn-glycerol) = an S-1,2-diacyl-sn-glyceryl-L-cysteinyl-[prolipoprotein] + sn-glycerol 1-phosphate + H(+)</text>
        <dbReference type="Rhea" id="RHEA:56712"/>
        <dbReference type="Rhea" id="RHEA-COMP:14679"/>
        <dbReference type="Rhea" id="RHEA-COMP:14680"/>
        <dbReference type="ChEBI" id="CHEBI:15378"/>
        <dbReference type="ChEBI" id="CHEBI:29950"/>
        <dbReference type="ChEBI" id="CHEBI:57685"/>
        <dbReference type="ChEBI" id="CHEBI:64716"/>
        <dbReference type="ChEBI" id="CHEBI:140658"/>
        <dbReference type="EC" id="2.5.1.145"/>
    </reaction>
</comment>
<feature type="transmembrane region" description="Helical" evidence="7">
    <location>
        <begin position="241"/>
        <end position="259"/>
    </location>
</feature>
<dbReference type="AlphaFoldDB" id="F4GLZ1"/>
<reference evidence="9 10" key="2">
    <citation type="journal article" date="2012" name="Stand. Genomic Sci.">
        <title>Complete genome sequence of the termite hindgut bacterium Spirochaeta coccoides type strain (SPN1(T)), reclassification in the genus Sphaerochaeta as Sphaerochaeta coccoides comb. nov. and emendations of the family Spirochaetaceae and the genus Sphaerochaeta.</title>
        <authorList>
            <person name="Abt B."/>
            <person name="Han C."/>
            <person name="Scheuner C."/>
            <person name="Lu M."/>
            <person name="Lapidus A."/>
            <person name="Nolan M."/>
            <person name="Lucas S."/>
            <person name="Hammon N."/>
            <person name="Deshpande S."/>
            <person name="Cheng J.F."/>
            <person name="Tapia R."/>
            <person name="Goodwin L.A."/>
            <person name="Pitluck S."/>
            <person name="Liolios K."/>
            <person name="Pagani I."/>
            <person name="Ivanova N."/>
            <person name="Mavromatis K."/>
            <person name="Mikhailova N."/>
            <person name="Huntemann M."/>
            <person name="Pati A."/>
            <person name="Chen A."/>
            <person name="Palaniappan K."/>
            <person name="Land M."/>
            <person name="Hauser L."/>
            <person name="Brambilla E.M."/>
            <person name="Rohde M."/>
            <person name="Spring S."/>
            <person name="Gronow S."/>
            <person name="Goker M."/>
            <person name="Woyke T."/>
            <person name="Bristow J."/>
            <person name="Eisen J.A."/>
            <person name="Markowitz V."/>
            <person name="Hugenholtz P."/>
            <person name="Kyrpides N.C."/>
            <person name="Klenk H.P."/>
            <person name="Detter J.C."/>
        </authorList>
    </citation>
    <scope>NUCLEOTIDE SEQUENCE [LARGE SCALE GENOMIC DNA]</scope>
    <source>
        <strain evidence="10">ATCC BAA-1237 / DSM 17374 / SPN1</strain>
    </source>
</reference>
<feature type="transmembrane region" description="Helical" evidence="7">
    <location>
        <begin position="99"/>
        <end position="123"/>
    </location>
</feature>
<comment type="pathway">
    <text evidence="7">Protein modification; lipoprotein biosynthesis (diacylglyceryl transfer).</text>
</comment>
<comment type="similarity">
    <text evidence="1 7">Belongs to the Lgt family.</text>
</comment>
<keyword evidence="5 7" id="KW-1133">Transmembrane helix</keyword>
<dbReference type="PANTHER" id="PTHR30589">
    <property type="entry name" value="PROLIPOPROTEIN DIACYLGLYCERYL TRANSFERASE"/>
    <property type="match status" value="1"/>
</dbReference>
<evidence type="ECO:0000256" key="1">
    <source>
        <dbReference type="ARBA" id="ARBA00007150"/>
    </source>
</evidence>
<comment type="function">
    <text evidence="7">Catalyzes the transfer of the diacylglyceryl group from phosphatidylglycerol to the sulfhydryl group of the N-terminal cysteine of a prolipoprotein, the first step in the formation of mature lipoproteins.</text>
</comment>
<keyword evidence="7" id="KW-0997">Cell inner membrane</keyword>
<feature type="transmembrane region" description="Helical" evidence="7">
    <location>
        <begin position="279"/>
        <end position="307"/>
    </location>
</feature>
<sequence length="337" mass="37905">MVAYIHFPSWIHPEIIPGLPVRWYALMYLVAFAVTYLLFTWQVRRGGLAITTTQTQDLFLFAITGLILGARVFSVLFYNDEWLMYLTRPWLIFWPWQNGVFVGLPGMSYHGGVVGAVIGGVIACRRHRLGFFRVADTIVAGIPLGYAFGRLGNFINGELWGRVTTQSWGIVFPHAPGLSTRLSWVRDVADIVGMEYARGDLINLPRHPSQLYEAFGEGILLWLVLWFILRPRRGSSKNGFLLSAYLIGYGIIRFVIEYFREPDAGIGYVIAAAESPTALFASFGNISLGQIFCLLMIIGGILLYILLPKKTSQDAVPADAKKRQKETTRSHHGKHRH</sequence>
<dbReference type="UniPathway" id="UPA00664"/>
<evidence type="ECO:0000256" key="5">
    <source>
        <dbReference type="ARBA" id="ARBA00022989"/>
    </source>
</evidence>
<dbReference type="GO" id="GO:0005886">
    <property type="term" value="C:plasma membrane"/>
    <property type="evidence" value="ECO:0007669"/>
    <property type="project" value="UniProtKB-SubCell"/>
</dbReference>